<dbReference type="PANTHER" id="PTHR14097:SF8">
    <property type="entry name" value="NAD(P)-BINDING DOMAIN-CONTAINING PROTEIN"/>
    <property type="match status" value="1"/>
</dbReference>
<evidence type="ECO:0000313" key="4">
    <source>
        <dbReference type="Proteomes" id="UP001379533"/>
    </source>
</evidence>
<dbReference type="InterPro" id="IPR036291">
    <property type="entry name" value="NAD(P)-bd_dom_sf"/>
</dbReference>
<evidence type="ECO:0000259" key="2">
    <source>
        <dbReference type="Pfam" id="PF01370"/>
    </source>
</evidence>
<gene>
    <name evidence="3" type="ORF">LZC95_03145</name>
</gene>
<dbReference type="Gene3D" id="3.40.50.720">
    <property type="entry name" value="NAD(P)-binding Rossmann-like Domain"/>
    <property type="match status" value="1"/>
</dbReference>
<dbReference type="SUPFAM" id="SSF51735">
    <property type="entry name" value="NAD(P)-binding Rossmann-fold domains"/>
    <property type="match status" value="1"/>
</dbReference>
<dbReference type="EMBL" id="CP089982">
    <property type="protein sequence ID" value="WXA95835.1"/>
    <property type="molecule type" value="Genomic_DNA"/>
</dbReference>
<dbReference type="RefSeq" id="WP_394846445.1">
    <property type="nucleotide sequence ID" value="NZ_CP089982.1"/>
</dbReference>
<protein>
    <submittedName>
        <fullName evidence="3">NAD-dependent epimerase/dehydratase family protein</fullName>
    </submittedName>
</protein>
<dbReference type="Proteomes" id="UP001379533">
    <property type="component" value="Chromosome"/>
</dbReference>
<keyword evidence="4" id="KW-1185">Reference proteome</keyword>
<comment type="subcellular location">
    <subcellularLocation>
        <location evidence="1">Membrane</location>
    </subcellularLocation>
</comment>
<sequence length="215" mass="23950">MKLLLTGATGFLGHEVLRQALDDDGIERVTALTRRPVGMAHAKLQEVVITDFLDYSTLDLRDCDACIWSLGVSQFQITEEQYVRITLDYTMAAARALFAANPHARFCFVSGRSADPQEKKGALYARIKGRTERQLEAWSESVFVFRPGYIRPTARSGPRKDLARLFAPIGTVMSMMGKDLSVDCDKLASCLLDVAKHGADRHLLVNSDIRDWKAA</sequence>
<dbReference type="Pfam" id="PF01370">
    <property type="entry name" value="Epimerase"/>
    <property type="match status" value="1"/>
</dbReference>
<evidence type="ECO:0000313" key="3">
    <source>
        <dbReference type="EMBL" id="WXA95835.1"/>
    </source>
</evidence>
<dbReference type="PANTHER" id="PTHR14097">
    <property type="entry name" value="OXIDOREDUCTASE HTATIP2"/>
    <property type="match status" value="1"/>
</dbReference>
<name>A0ABZ2KAY7_9BACT</name>
<organism evidence="3 4">
    <name type="scientific">Pendulispora brunnea</name>
    <dbReference type="NCBI Taxonomy" id="2905690"/>
    <lineage>
        <taxon>Bacteria</taxon>
        <taxon>Pseudomonadati</taxon>
        <taxon>Myxococcota</taxon>
        <taxon>Myxococcia</taxon>
        <taxon>Myxococcales</taxon>
        <taxon>Sorangiineae</taxon>
        <taxon>Pendulisporaceae</taxon>
        <taxon>Pendulispora</taxon>
    </lineage>
</organism>
<feature type="domain" description="NAD-dependent epimerase/dehydratase" evidence="2">
    <location>
        <begin position="4"/>
        <end position="159"/>
    </location>
</feature>
<dbReference type="InterPro" id="IPR001509">
    <property type="entry name" value="Epimerase_deHydtase"/>
</dbReference>
<evidence type="ECO:0000256" key="1">
    <source>
        <dbReference type="ARBA" id="ARBA00004370"/>
    </source>
</evidence>
<accession>A0ABZ2KAY7</accession>
<reference evidence="3 4" key="1">
    <citation type="submission" date="2021-12" db="EMBL/GenBank/DDBJ databases">
        <title>Discovery of the Pendulisporaceae a myxobacterial family with distinct sporulation behavior and unique specialized metabolism.</title>
        <authorList>
            <person name="Garcia R."/>
            <person name="Popoff A."/>
            <person name="Bader C.D."/>
            <person name="Loehr J."/>
            <person name="Walesch S."/>
            <person name="Walt C."/>
            <person name="Boldt J."/>
            <person name="Bunk B."/>
            <person name="Haeckl F.J.F.P.J."/>
            <person name="Gunesch A.P."/>
            <person name="Birkelbach J."/>
            <person name="Nuebel U."/>
            <person name="Pietschmann T."/>
            <person name="Bach T."/>
            <person name="Mueller R."/>
        </authorList>
    </citation>
    <scope>NUCLEOTIDE SEQUENCE [LARGE SCALE GENOMIC DNA]</scope>
    <source>
        <strain evidence="3 4">MSr12523</strain>
    </source>
</reference>
<proteinExistence type="predicted"/>